<dbReference type="EMBL" id="BSNS01000028">
    <property type="protein sequence ID" value="GLQ58049.1"/>
    <property type="molecule type" value="Genomic_DNA"/>
</dbReference>
<sequence>MPFDSLEERAGGKDKLLPMHIAHNSLLTAREKIELLNRMKASATGALEDGGDLGFDPAEVDEAIEVVRRGVQEGVGTQTVLKGDF</sequence>
<evidence type="ECO:0000313" key="1">
    <source>
        <dbReference type="EMBL" id="GLQ58049.1"/>
    </source>
</evidence>
<comment type="caution">
    <text evidence="1">The sequence shown here is derived from an EMBL/GenBank/DDBJ whole genome shotgun (WGS) entry which is preliminary data.</text>
</comment>
<accession>A0ABQ5WE62</accession>
<evidence type="ECO:0000313" key="2">
    <source>
        <dbReference type="Proteomes" id="UP001156691"/>
    </source>
</evidence>
<organism evidence="1 2">
    <name type="scientific">Devosia nitrariae</name>
    <dbReference type="NCBI Taxonomy" id="2071872"/>
    <lineage>
        <taxon>Bacteria</taxon>
        <taxon>Pseudomonadati</taxon>
        <taxon>Pseudomonadota</taxon>
        <taxon>Alphaproteobacteria</taxon>
        <taxon>Hyphomicrobiales</taxon>
        <taxon>Devosiaceae</taxon>
        <taxon>Devosia</taxon>
    </lineage>
</organism>
<protein>
    <submittedName>
        <fullName evidence="1">Uncharacterized protein</fullName>
    </submittedName>
</protein>
<keyword evidence="2" id="KW-1185">Reference proteome</keyword>
<reference evidence="2" key="1">
    <citation type="journal article" date="2019" name="Int. J. Syst. Evol. Microbiol.">
        <title>The Global Catalogue of Microorganisms (GCM) 10K type strain sequencing project: providing services to taxonomists for standard genome sequencing and annotation.</title>
        <authorList>
            <consortium name="The Broad Institute Genomics Platform"/>
            <consortium name="The Broad Institute Genome Sequencing Center for Infectious Disease"/>
            <person name="Wu L."/>
            <person name="Ma J."/>
        </authorList>
    </citation>
    <scope>NUCLEOTIDE SEQUENCE [LARGE SCALE GENOMIC DNA]</scope>
    <source>
        <strain evidence="2">NBRC 112416</strain>
    </source>
</reference>
<gene>
    <name evidence="1" type="ORF">GCM10010862_53080</name>
</gene>
<dbReference type="RefSeq" id="WP_284343442.1">
    <property type="nucleotide sequence ID" value="NZ_BSNS01000028.1"/>
</dbReference>
<dbReference type="Proteomes" id="UP001156691">
    <property type="component" value="Unassembled WGS sequence"/>
</dbReference>
<proteinExistence type="predicted"/>
<name>A0ABQ5WE62_9HYPH</name>